<dbReference type="PANTHER" id="PTHR23079">
    <property type="entry name" value="RNA-DEPENDENT RNA POLYMERASE"/>
    <property type="match status" value="1"/>
</dbReference>
<feature type="region of interest" description="Disordered" evidence="2">
    <location>
        <begin position="42"/>
        <end position="85"/>
    </location>
</feature>
<gene>
    <name evidence="4" type="ORF">JR316_003980</name>
</gene>
<protein>
    <recommendedName>
        <fullName evidence="1">RNA-dependent RNA polymerase</fullName>
        <ecNumber evidence="1">2.7.7.48</ecNumber>
    </recommendedName>
</protein>
<evidence type="ECO:0000256" key="2">
    <source>
        <dbReference type="SAM" id="MobiDB-lite"/>
    </source>
</evidence>
<feature type="region of interest" description="Disordered" evidence="2">
    <location>
        <begin position="893"/>
        <end position="912"/>
    </location>
</feature>
<evidence type="ECO:0000256" key="1">
    <source>
        <dbReference type="RuleBase" id="RU363098"/>
    </source>
</evidence>
<comment type="caution">
    <text evidence="4">The sequence shown here is derived from an EMBL/GenBank/DDBJ whole genome shotgun (WGS) entry which is preliminary data.</text>
</comment>
<keyword evidence="1" id="KW-0696">RNA-directed RNA polymerase</keyword>
<feature type="compositionally biased region" description="Polar residues" evidence="2">
    <location>
        <begin position="73"/>
        <end position="82"/>
    </location>
</feature>
<dbReference type="GO" id="GO:0003968">
    <property type="term" value="F:RNA-directed RNA polymerase activity"/>
    <property type="evidence" value="ECO:0007669"/>
    <property type="project" value="UniProtKB-KW"/>
</dbReference>
<evidence type="ECO:0000259" key="3">
    <source>
        <dbReference type="Pfam" id="PF05183"/>
    </source>
</evidence>
<dbReference type="EMBL" id="JAFIQS010000003">
    <property type="protein sequence ID" value="KAG5171891.1"/>
    <property type="molecule type" value="Genomic_DNA"/>
</dbReference>
<dbReference type="PANTHER" id="PTHR23079:SF14">
    <property type="entry name" value="RNA-DEPENDENT RNA POLYMERASE"/>
    <property type="match status" value="1"/>
</dbReference>
<evidence type="ECO:0000313" key="4">
    <source>
        <dbReference type="EMBL" id="KAG5171891.1"/>
    </source>
</evidence>
<keyword evidence="1" id="KW-0808">Transferase</keyword>
<dbReference type="GO" id="GO:0003723">
    <property type="term" value="F:RNA binding"/>
    <property type="evidence" value="ECO:0007669"/>
    <property type="project" value="UniProtKB-KW"/>
</dbReference>
<dbReference type="EC" id="2.7.7.48" evidence="1"/>
<dbReference type="GO" id="GO:0030422">
    <property type="term" value="P:siRNA processing"/>
    <property type="evidence" value="ECO:0007669"/>
    <property type="project" value="TreeGrafter"/>
</dbReference>
<dbReference type="GO" id="GO:0031380">
    <property type="term" value="C:nuclear RNA-directed RNA polymerase complex"/>
    <property type="evidence" value="ECO:0007669"/>
    <property type="project" value="TreeGrafter"/>
</dbReference>
<dbReference type="InterPro" id="IPR007855">
    <property type="entry name" value="RDRP"/>
</dbReference>
<keyword evidence="1" id="KW-0694">RNA-binding</keyword>
<dbReference type="AlphaFoldDB" id="A0A8H8CNG2"/>
<dbReference type="InterPro" id="IPR057596">
    <property type="entry name" value="RDRP_core"/>
</dbReference>
<dbReference type="Pfam" id="PF05183">
    <property type="entry name" value="RdRP"/>
    <property type="match status" value="1"/>
</dbReference>
<comment type="similarity">
    <text evidence="1">Belongs to the RdRP family.</text>
</comment>
<accession>A0A8H8CNG2</accession>
<dbReference type="OrthoDB" id="10055769at2759"/>
<proteinExistence type="inferred from homology"/>
<comment type="catalytic activity">
    <reaction evidence="1">
        <text>RNA(n) + a ribonucleoside 5'-triphosphate = RNA(n+1) + diphosphate</text>
        <dbReference type="Rhea" id="RHEA:21248"/>
        <dbReference type="Rhea" id="RHEA-COMP:14527"/>
        <dbReference type="Rhea" id="RHEA-COMP:17342"/>
        <dbReference type="ChEBI" id="CHEBI:33019"/>
        <dbReference type="ChEBI" id="CHEBI:61557"/>
        <dbReference type="ChEBI" id="CHEBI:140395"/>
        <dbReference type="EC" id="2.7.7.48"/>
    </reaction>
</comment>
<organism evidence="4">
    <name type="scientific">Psilocybe cubensis</name>
    <name type="common">Psychedelic mushroom</name>
    <name type="synonym">Stropharia cubensis</name>
    <dbReference type="NCBI Taxonomy" id="181762"/>
    <lineage>
        <taxon>Eukaryota</taxon>
        <taxon>Fungi</taxon>
        <taxon>Dikarya</taxon>
        <taxon>Basidiomycota</taxon>
        <taxon>Agaricomycotina</taxon>
        <taxon>Agaricomycetes</taxon>
        <taxon>Agaricomycetidae</taxon>
        <taxon>Agaricales</taxon>
        <taxon>Agaricineae</taxon>
        <taxon>Strophariaceae</taxon>
        <taxon>Psilocybe</taxon>
    </lineage>
</organism>
<sequence>MSNFKMQTLDQQHSQASSIYEGDLSIIADYRENAVVDNVNPHLKSEHPTEEPESNRQNPVTANPKRKRENEDNYTLSDGSIQESKRAKVTPFALNPIHDSGNSAAGNDQFYFIAHCPRVQAAMRRAKLPRGARFELARLVSTNKISIDQLKTANIMAIEGPNAHAIPEIEHMFLKARRRHDSLLDIAFAKEIAINSPWAELDQEERALSEGPYEGLGNNPSYPGWYGGKVQFRGHLSADRDKNQFITQKSIRLVLDKCQLGSSCRFTRRFGSWSFIRVKIPSDLYFNKKIQLDVFFRQGFVIWDRVFRACYAKGDNVFLFMTNEKLHSSSGSGTFEDGLSLEGFINWHNPLAHNTNQARLMTKWASRMVLGFSTSVPGPVIEQDCIILEPDIVSAQNSDMTDGCGLSSRMVHQLILRQLELDVLPSAFQFRLSGCKGMSLLRNDLHDASDDDKKIWVRPSQTKIQYDPSKPLDPAMRTIDLLRTPHMRSGIRLSNDVVINLAENGVPDQIFVDLFKTTLEELVTGLTTWDGPDAMFKLWMFVERVGGVVSSRRARECRTEARVRGYSNYTAEELEENPEADDEDGLSLGSKDMRSLPWFMDAISGCPSTLEEFICELLDSGFNPKSLQVLRQKLRMVAITKVENCTERLRFNVEQSCIAFAVPDPYECLGPNEVQIKSSSHNLRLNDGSLTNVIKGPVLVGRDPCKTPCDIRKVNAVEHYALQHCLDVIVFSVQGYRRLIDLLSGGDYDGDRPFAIWLDSIVTAFKNADETIYGNEPEGVDICFLRDKETVGDFVERTKSMKPPDREGAMQKYLLSGLADPSLIGKYSTMHDNAIYTHGYSSYKSRKLAAKFCRVLDAPKTGWRIRENTLDDDRRIYASTEGPEWKALLIRGKKKSTRKNSGAPVGSTSNLPYAQRDHNKLGRFIMDTLARKAVAERERMLQQVDQFFAPLPPMLDTDLAEPWLSAKRWAQQGTPEFVDMKMKDLNRIATHVETVHQKHKQTLAQCYHDGRSFTEMRIETRQDMLRERSREFHSGPSLDDLPTIPDQDTLNRFRASYAYKYDYDSSPDKWTRFPWDMAMGNLCAIKATALGQAKVVTRNFYERYKMIKH</sequence>
<name>A0A8H8CNG2_PSICU</name>
<feature type="domain" description="RDRP core" evidence="3">
    <location>
        <begin position="251"/>
        <end position="893"/>
    </location>
</feature>
<reference evidence="4" key="1">
    <citation type="submission" date="2021-02" db="EMBL/GenBank/DDBJ databases">
        <title>Psilocybe cubensis genome.</title>
        <authorList>
            <person name="Mckernan K.J."/>
            <person name="Crawford S."/>
            <person name="Trippe A."/>
            <person name="Kane L.T."/>
            <person name="Mclaughlin S."/>
        </authorList>
    </citation>
    <scope>NUCLEOTIDE SEQUENCE [LARGE SCALE GENOMIC DNA]</scope>
    <source>
        <strain evidence="4">MGC-MH-2018</strain>
    </source>
</reference>
<feature type="compositionally biased region" description="Basic and acidic residues" evidence="2">
    <location>
        <begin position="43"/>
        <end position="54"/>
    </location>
</feature>
<keyword evidence="1" id="KW-0548">Nucleotidyltransferase</keyword>